<dbReference type="AlphaFoldDB" id="A0AAD5SKR6"/>
<organism evidence="4 5">
    <name type="scientific">Rhizophlyctis rosea</name>
    <dbReference type="NCBI Taxonomy" id="64517"/>
    <lineage>
        <taxon>Eukaryota</taxon>
        <taxon>Fungi</taxon>
        <taxon>Fungi incertae sedis</taxon>
        <taxon>Chytridiomycota</taxon>
        <taxon>Chytridiomycota incertae sedis</taxon>
        <taxon>Chytridiomycetes</taxon>
        <taxon>Rhizophlyctidales</taxon>
        <taxon>Rhizophlyctidaceae</taxon>
        <taxon>Rhizophlyctis</taxon>
    </lineage>
</organism>
<evidence type="ECO:0000313" key="4">
    <source>
        <dbReference type="EMBL" id="KAJ3057493.1"/>
    </source>
</evidence>
<sequence>MKPQNVLSLLLLAAPQTSLAQSNFCNGTTNTPSNSFSYAFTIIENLSVEPAVGQQSFQSETIDSECECAARCAAWGTSCAYFMFKKPNVTIFKAAPNYIQAGNLPFHDLEFRNQTTQAQCFEYCKVNPDCLFINYHNVEGCWLKKGDAPTSVVTSVGIWLAAPAKGPGTGNGTSTTGGNGSNSSGSKANVGAIAGGSVVGGLVVGALVAAGVLLMRRRKQSGYDSANLDRDGVALEVPEVHRAAK</sequence>
<feature type="domain" description="Apple" evidence="3">
    <location>
        <begin position="113"/>
        <end position="150"/>
    </location>
</feature>
<dbReference type="InterPro" id="IPR003609">
    <property type="entry name" value="Pan_app"/>
</dbReference>
<accession>A0AAD5SKR6</accession>
<keyword evidence="2" id="KW-0732">Signal</keyword>
<keyword evidence="1" id="KW-0812">Transmembrane</keyword>
<evidence type="ECO:0000256" key="2">
    <source>
        <dbReference type="SAM" id="SignalP"/>
    </source>
</evidence>
<dbReference type="EMBL" id="JADGJD010000002">
    <property type="protein sequence ID" value="KAJ3057493.1"/>
    <property type="molecule type" value="Genomic_DNA"/>
</dbReference>
<evidence type="ECO:0000313" key="5">
    <source>
        <dbReference type="Proteomes" id="UP001212841"/>
    </source>
</evidence>
<keyword evidence="1" id="KW-1133">Transmembrane helix</keyword>
<comment type="caution">
    <text evidence="4">The sequence shown here is derived from an EMBL/GenBank/DDBJ whole genome shotgun (WGS) entry which is preliminary data.</text>
</comment>
<dbReference type="Gene3D" id="3.50.4.10">
    <property type="entry name" value="Hepatocyte Growth Factor"/>
    <property type="match status" value="1"/>
</dbReference>
<feature type="signal peptide" evidence="2">
    <location>
        <begin position="1"/>
        <end position="20"/>
    </location>
</feature>
<protein>
    <recommendedName>
        <fullName evidence="3">Apple domain-containing protein</fullName>
    </recommendedName>
</protein>
<dbReference type="Pfam" id="PF00024">
    <property type="entry name" value="PAN_1"/>
    <property type="match status" value="1"/>
</dbReference>
<gene>
    <name evidence="4" type="ORF">HK097_004014</name>
</gene>
<keyword evidence="1" id="KW-0472">Membrane</keyword>
<reference evidence="4" key="1">
    <citation type="submission" date="2020-05" db="EMBL/GenBank/DDBJ databases">
        <title>Phylogenomic resolution of chytrid fungi.</title>
        <authorList>
            <person name="Stajich J.E."/>
            <person name="Amses K."/>
            <person name="Simmons R."/>
            <person name="Seto K."/>
            <person name="Myers J."/>
            <person name="Bonds A."/>
            <person name="Quandt C.A."/>
            <person name="Barry K."/>
            <person name="Liu P."/>
            <person name="Grigoriev I."/>
            <person name="Longcore J.E."/>
            <person name="James T.Y."/>
        </authorList>
    </citation>
    <scope>NUCLEOTIDE SEQUENCE</scope>
    <source>
        <strain evidence="4">JEL0318</strain>
    </source>
</reference>
<dbReference type="Proteomes" id="UP001212841">
    <property type="component" value="Unassembled WGS sequence"/>
</dbReference>
<evidence type="ECO:0000256" key="1">
    <source>
        <dbReference type="SAM" id="Phobius"/>
    </source>
</evidence>
<evidence type="ECO:0000259" key="3">
    <source>
        <dbReference type="Pfam" id="PF00024"/>
    </source>
</evidence>
<proteinExistence type="predicted"/>
<keyword evidence="5" id="KW-1185">Reference proteome</keyword>
<feature type="chain" id="PRO_5042052157" description="Apple domain-containing protein" evidence="2">
    <location>
        <begin position="21"/>
        <end position="245"/>
    </location>
</feature>
<feature type="transmembrane region" description="Helical" evidence="1">
    <location>
        <begin position="192"/>
        <end position="215"/>
    </location>
</feature>
<name>A0AAD5SKR6_9FUNG</name>